<protein>
    <submittedName>
        <fullName evidence="2">Uncharacterized protein</fullName>
    </submittedName>
</protein>
<keyword evidence="1" id="KW-0812">Transmembrane</keyword>
<organism evidence="2 3">
    <name type="scientific">Bradyrhizobium brasilense</name>
    <dbReference type="NCBI Taxonomy" id="1419277"/>
    <lineage>
        <taxon>Bacteria</taxon>
        <taxon>Pseudomonadati</taxon>
        <taxon>Pseudomonadota</taxon>
        <taxon>Alphaproteobacteria</taxon>
        <taxon>Hyphomicrobiales</taxon>
        <taxon>Nitrobacteraceae</taxon>
        <taxon>Bradyrhizobium</taxon>
    </lineage>
</organism>
<keyword evidence="1" id="KW-0472">Membrane</keyword>
<feature type="transmembrane region" description="Helical" evidence="1">
    <location>
        <begin position="37"/>
        <end position="66"/>
    </location>
</feature>
<dbReference type="EMBL" id="FMZW01000071">
    <property type="protein sequence ID" value="SDF74679.1"/>
    <property type="molecule type" value="Genomic_DNA"/>
</dbReference>
<proteinExistence type="predicted"/>
<sequence>MSGAIDSGVNAFLDMARRWAQAARTAANCSRDLACMIGGWVCFCTLLAGAVMTTSTLAFAEAAVFATRGARRR</sequence>
<evidence type="ECO:0000313" key="2">
    <source>
        <dbReference type="EMBL" id="SDF74679.1"/>
    </source>
</evidence>
<accession>A0A1G7NN14</accession>
<dbReference type="Proteomes" id="UP000199245">
    <property type="component" value="Unassembled WGS sequence"/>
</dbReference>
<name>A0A1G7NN14_9BRAD</name>
<evidence type="ECO:0000313" key="3">
    <source>
        <dbReference type="Proteomes" id="UP000199245"/>
    </source>
</evidence>
<gene>
    <name evidence="2" type="ORF">SAMN05216337_107114</name>
</gene>
<dbReference type="AlphaFoldDB" id="A0A1G7NN14"/>
<keyword evidence="1" id="KW-1133">Transmembrane helix</keyword>
<evidence type="ECO:0000256" key="1">
    <source>
        <dbReference type="SAM" id="Phobius"/>
    </source>
</evidence>
<reference evidence="2 3" key="1">
    <citation type="submission" date="2016-10" db="EMBL/GenBank/DDBJ databases">
        <authorList>
            <person name="de Groot N.N."/>
        </authorList>
    </citation>
    <scope>NUCLEOTIDE SEQUENCE [LARGE SCALE GENOMIC DNA]</scope>
    <source>
        <strain evidence="2 3">R5</strain>
    </source>
</reference>